<dbReference type="RefSeq" id="WP_092676343.1">
    <property type="nucleotide sequence ID" value="NZ_FOGC01000007.1"/>
</dbReference>
<dbReference type="OrthoDB" id="8686772at2"/>
<protein>
    <recommendedName>
        <fullName evidence="3">Type IV secretion protein Rhs</fullName>
    </recommendedName>
</protein>
<gene>
    <name evidence="1" type="ORF">SAMN05216522_107154</name>
</gene>
<proteinExistence type="predicted"/>
<dbReference type="STRING" id="988801.SAMN05216522_107154"/>
<reference evidence="2" key="1">
    <citation type="submission" date="2016-10" db="EMBL/GenBank/DDBJ databases">
        <authorList>
            <person name="Varghese N."/>
            <person name="Submissions S."/>
        </authorList>
    </citation>
    <scope>NUCLEOTIDE SEQUENCE [LARGE SCALE GENOMIC DNA]</scope>
    <source>
        <strain evidence="2">8N4</strain>
    </source>
</reference>
<evidence type="ECO:0000313" key="2">
    <source>
        <dbReference type="Proteomes" id="UP000242515"/>
    </source>
</evidence>
<dbReference type="AlphaFoldDB" id="A0A1H9JFJ3"/>
<dbReference type="Proteomes" id="UP000242515">
    <property type="component" value="Unassembled WGS sequence"/>
</dbReference>
<evidence type="ECO:0000313" key="1">
    <source>
        <dbReference type="EMBL" id="SEQ85622.1"/>
    </source>
</evidence>
<accession>A0A1H9JFJ3</accession>
<name>A0A1H9JFJ3_9GAMM</name>
<evidence type="ECO:0008006" key="3">
    <source>
        <dbReference type="Google" id="ProtNLM"/>
    </source>
</evidence>
<organism evidence="1 2">
    <name type="scientific">Rosenbergiella nectarea</name>
    <dbReference type="NCBI Taxonomy" id="988801"/>
    <lineage>
        <taxon>Bacteria</taxon>
        <taxon>Pseudomonadati</taxon>
        <taxon>Pseudomonadota</taxon>
        <taxon>Gammaproteobacteria</taxon>
        <taxon>Enterobacterales</taxon>
        <taxon>Erwiniaceae</taxon>
        <taxon>Rosenbergiella</taxon>
    </lineage>
</organism>
<sequence length="143" mass="16969">MLLRGGLRLLTLGEIRLAIELFSHSIQYARVWIHHGSYLPFGMQGNNTAMTPNGEIWFETNIYRDDYSFSSIDYQHLFMHEMMHVRQYQHGMNVRVRGLLSWAENYHYDLKNTHLSAYAMEQQASIVTDYWLLMKYGFERIAV</sequence>
<keyword evidence="2" id="KW-1185">Reference proteome</keyword>
<dbReference type="EMBL" id="FOGC01000007">
    <property type="protein sequence ID" value="SEQ85622.1"/>
    <property type="molecule type" value="Genomic_DNA"/>
</dbReference>